<evidence type="ECO:0000313" key="2">
    <source>
        <dbReference type="EMBL" id="PRC94827.1"/>
    </source>
</evidence>
<organism evidence="2 3">
    <name type="scientific">Solimicrobium silvestre</name>
    <dbReference type="NCBI Taxonomy" id="2099400"/>
    <lineage>
        <taxon>Bacteria</taxon>
        <taxon>Pseudomonadati</taxon>
        <taxon>Pseudomonadota</taxon>
        <taxon>Betaproteobacteria</taxon>
        <taxon>Burkholderiales</taxon>
        <taxon>Oxalobacteraceae</taxon>
        <taxon>Solimicrobium</taxon>
    </lineage>
</organism>
<dbReference type="RefSeq" id="WP_105529753.1">
    <property type="nucleotide sequence ID" value="NZ_PUGF01000001.1"/>
</dbReference>
<dbReference type="SMART" id="SM00347">
    <property type="entry name" value="HTH_MARR"/>
    <property type="match status" value="1"/>
</dbReference>
<proteinExistence type="predicted"/>
<dbReference type="InterPro" id="IPR036390">
    <property type="entry name" value="WH_DNA-bd_sf"/>
</dbReference>
<protein>
    <submittedName>
        <fullName evidence="2">Transcriptional regulator</fullName>
    </submittedName>
</protein>
<evidence type="ECO:0000259" key="1">
    <source>
        <dbReference type="PROSITE" id="PS50995"/>
    </source>
</evidence>
<dbReference type="Proteomes" id="UP000237839">
    <property type="component" value="Unassembled WGS sequence"/>
</dbReference>
<sequence length="151" mass="16245">MNANTEPSASLDFCLQLTRATATIICRIDNAPGNLHGLSFSDFMLLLTLSRAVGEHMRRDDLAESLGLSASGITRTLIPMEKIGLVTRHVIAQDSRAGYAVLSKTGKELLAHALVSTEAISQEVIQTTNQEQLDALSAALDQLARLNLSNN</sequence>
<dbReference type="GO" id="GO:0006950">
    <property type="term" value="P:response to stress"/>
    <property type="evidence" value="ECO:0007669"/>
    <property type="project" value="TreeGrafter"/>
</dbReference>
<dbReference type="SUPFAM" id="SSF46785">
    <property type="entry name" value="Winged helix' DNA-binding domain"/>
    <property type="match status" value="1"/>
</dbReference>
<feature type="domain" description="HTH marR-type" evidence="1">
    <location>
        <begin position="10"/>
        <end position="145"/>
    </location>
</feature>
<reference evidence="2 3" key="1">
    <citation type="submission" date="2018-02" db="EMBL/GenBank/DDBJ databases">
        <title>Solimicrobium silvestre gen. nov., sp. nov., isolated from alpine forest soil.</title>
        <authorList>
            <person name="Margesin R."/>
            <person name="Albuquerque L."/>
            <person name="Zhang D.-C."/>
            <person name="Froufe H.J.C."/>
            <person name="Severino R."/>
            <person name="Roxo I."/>
            <person name="Egas C."/>
            <person name="Da Costa M.S."/>
        </authorList>
    </citation>
    <scope>NUCLEOTIDE SEQUENCE [LARGE SCALE GENOMIC DNA]</scope>
    <source>
        <strain evidence="2 3">S20-91</strain>
    </source>
</reference>
<comment type="caution">
    <text evidence="2">The sequence shown here is derived from an EMBL/GenBank/DDBJ whole genome shotgun (WGS) entry which is preliminary data.</text>
</comment>
<dbReference type="GO" id="GO:0003700">
    <property type="term" value="F:DNA-binding transcription factor activity"/>
    <property type="evidence" value="ECO:0007669"/>
    <property type="project" value="InterPro"/>
</dbReference>
<dbReference type="InterPro" id="IPR000835">
    <property type="entry name" value="HTH_MarR-typ"/>
</dbReference>
<dbReference type="PANTHER" id="PTHR33164:SF43">
    <property type="entry name" value="HTH-TYPE TRANSCRIPTIONAL REPRESSOR YETL"/>
    <property type="match status" value="1"/>
</dbReference>
<accession>A0A2S9H4D6</accession>
<keyword evidence="3" id="KW-1185">Reference proteome</keyword>
<name>A0A2S9H4D6_9BURK</name>
<dbReference type="Gene3D" id="1.10.10.10">
    <property type="entry name" value="Winged helix-like DNA-binding domain superfamily/Winged helix DNA-binding domain"/>
    <property type="match status" value="1"/>
</dbReference>
<dbReference type="PRINTS" id="PR00598">
    <property type="entry name" value="HTHMARR"/>
</dbReference>
<dbReference type="OrthoDB" id="5295456at2"/>
<gene>
    <name evidence="2" type="ORF">S2091_0022</name>
</gene>
<dbReference type="InterPro" id="IPR036388">
    <property type="entry name" value="WH-like_DNA-bd_sf"/>
</dbReference>
<dbReference type="InterPro" id="IPR039422">
    <property type="entry name" value="MarR/SlyA-like"/>
</dbReference>
<dbReference type="EMBL" id="PUGF01000001">
    <property type="protein sequence ID" value="PRC94827.1"/>
    <property type="molecule type" value="Genomic_DNA"/>
</dbReference>
<evidence type="ECO:0000313" key="3">
    <source>
        <dbReference type="Proteomes" id="UP000237839"/>
    </source>
</evidence>
<dbReference type="AlphaFoldDB" id="A0A2S9H4D6"/>
<dbReference type="PROSITE" id="PS50995">
    <property type="entry name" value="HTH_MARR_2"/>
    <property type="match status" value="1"/>
</dbReference>
<dbReference type="PANTHER" id="PTHR33164">
    <property type="entry name" value="TRANSCRIPTIONAL REGULATOR, MARR FAMILY"/>
    <property type="match status" value="1"/>
</dbReference>